<dbReference type="InterPro" id="IPR024810">
    <property type="entry name" value="MAB21L/cGLR"/>
</dbReference>
<dbReference type="Pfam" id="PF20266">
    <property type="entry name" value="Mab-21_C"/>
    <property type="match status" value="1"/>
</dbReference>
<dbReference type="InterPro" id="IPR046906">
    <property type="entry name" value="Mab-21_HhH/H2TH-like"/>
</dbReference>
<feature type="compositionally biased region" description="Polar residues" evidence="2">
    <location>
        <begin position="73"/>
        <end position="87"/>
    </location>
</feature>
<dbReference type="OrthoDB" id="6054650at2759"/>
<evidence type="ECO:0000313" key="6">
    <source>
        <dbReference type="RefSeq" id="XP_029031481.1"/>
    </source>
</evidence>
<dbReference type="Gene3D" id="3.30.460.90">
    <property type="match status" value="2"/>
</dbReference>
<dbReference type="GeneID" id="114870674"/>
<accession>A0A6P7PHV8</accession>
<dbReference type="GO" id="GO:0005634">
    <property type="term" value="C:nucleus"/>
    <property type="evidence" value="ECO:0007669"/>
    <property type="project" value="TreeGrafter"/>
</dbReference>
<dbReference type="GO" id="GO:0002218">
    <property type="term" value="P:activation of innate immune response"/>
    <property type="evidence" value="ECO:0007669"/>
    <property type="project" value="TreeGrafter"/>
</dbReference>
<evidence type="ECO:0000313" key="5">
    <source>
        <dbReference type="Proteomes" id="UP000515150"/>
    </source>
</evidence>
<feature type="compositionally biased region" description="Basic and acidic residues" evidence="2">
    <location>
        <begin position="35"/>
        <end position="67"/>
    </location>
</feature>
<protein>
    <submittedName>
        <fullName evidence="6">Cyclic GMP-AMP synthase isoform X1</fullName>
    </submittedName>
</protein>
<dbReference type="PANTHER" id="PTHR10656:SF35">
    <property type="entry name" value="CYCLIC GMP-AMP SYNTHASE"/>
    <property type="match status" value="1"/>
</dbReference>
<dbReference type="FunFam" id="1.10.1410.40:FF:000007">
    <property type="entry name" value="Cyclic GMP-AMP synthase"/>
    <property type="match status" value="1"/>
</dbReference>
<dbReference type="GO" id="GO:2000042">
    <property type="term" value="P:negative regulation of double-strand break repair via homologous recombination"/>
    <property type="evidence" value="ECO:0007669"/>
    <property type="project" value="TreeGrafter"/>
</dbReference>
<dbReference type="RefSeq" id="XP_029031481.1">
    <property type="nucleotide sequence ID" value="XM_029175648.3"/>
</dbReference>
<dbReference type="InParanoid" id="A0A6P7PHV8"/>
<dbReference type="GO" id="GO:0003682">
    <property type="term" value="F:chromatin binding"/>
    <property type="evidence" value="ECO:0007669"/>
    <property type="project" value="TreeGrafter"/>
</dbReference>
<comment type="similarity">
    <text evidence="1">Belongs to the mab-21 family.</text>
</comment>
<dbReference type="GO" id="GO:0006974">
    <property type="term" value="P:DNA damage response"/>
    <property type="evidence" value="ECO:0007669"/>
    <property type="project" value="TreeGrafter"/>
</dbReference>
<gene>
    <name evidence="6" type="primary">cgasa</name>
</gene>
<proteinExistence type="inferred from homology"/>
<evidence type="ECO:0000259" key="4">
    <source>
        <dbReference type="Pfam" id="PF20266"/>
    </source>
</evidence>
<evidence type="ECO:0000259" key="3">
    <source>
        <dbReference type="Pfam" id="PF03281"/>
    </source>
</evidence>
<evidence type="ECO:0000256" key="2">
    <source>
        <dbReference type="SAM" id="MobiDB-lite"/>
    </source>
</evidence>
<keyword evidence="5" id="KW-1185">Reference proteome</keyword>
<dbReference type="GO" id="GO:0003690">
    <property type="term" value="F:double-stranded DNA binding"/>
    <property type="evidence" value="ECO:0007669"/>
    <property type="project" value="TreeGrafter"/>
</dbReference>
<reference evidence="6" key="1">
    <citation type="submission" date="2025-08" db="UniProtKB">
        <authorList>
            <consortium name="RefSeq"/>
        </authorList>
    </citation>
    <scope>IDENTIFICATION</scope>
</reference>
<dbReference type="KEGG" id="bspl:114870674"/>
<dbReference type="GO" id="GO:0061501">
    <property type="term" value="F:2',3'-cyclic GMP-AMP synthase activity"/>
    <property type="evidence" value="ECO:0007669"/>
    <property type="project" value="TreeGrafter"/>
</dbReference>
<feature type="compositionally biased region" description="Basic and acidic residues" evidence="2">
    <location>
        <begin position="133"/>
        <end position="172"/>
    </location>
</feature>
<dbReference type="CTD" id="557043"/>
<organism evidence="5 6">
    <name type="scientific">Betta splendens</name>
    <name type="common">Siamese fighting fish</name>
    <dbReference type="NCBI Taxonomy" id="158456"/>
    <lineage>
        <taxon>Eukaryota</taxon>
        <taxon>Metazoa</taxon>
        <taxon>Chordata</taxon>
        <taxon>Craniata</taxon>
        <taxon>Vertebrata</taxon>
        <taxon>Euteleostomi</taxon>
        <taxon>Actinopterygii</taxon>
        <taxon>Neopterygii</taxon>
        <taxon>Teleostei</taxon>
        <taxon>Neoteleostei</taxon>
        <taxon>Acanthomorphata</taxon>
        <taxon>Anabantaria</taxon>
        <taxon>Anabantiformes</taxon>
        <taxon>Anabantoidei</taxon>
        <taxon>Osphronemidae</taxon>
        <taxon>Betta</taxon>
    </lineage>
</organism>
<dbReference type="GO" id="GO:0071360">
    <property type="term" value="P:cellular response to exogenous dsRNA"/>
    <property type="evidence" value="ECO:0007669"/>
    <property type="project" value="TreeGrafter"/>
</dbReference>
<dbReference type="AlphaFoldDB" id="A0A6P7PHV8"/>
<dbReference type="Proteomes" id="UP000515150">
    <property type="component" value="Chromosome 15"/>
</dbReference>
<dbReference type="GO" id="GO:0035861">
    <property type="term" value="C:site of double-strand break"/>
    <property type="evidence" value="ECO:0007669"/>
    <property type="project" value="TreeGrafter"/>
</dbReference>
<dbReference type="GO" id="GO:0005829">
    <property type="term" value="C:cytosol"/>
    <property type="evidence" value="ECO:0007669"/>
    <property type="project" value="TreeGrafter"/>
</dbReference>
<feature type="domain" description="Mab-21-like nucleotidyltransferase" evidence="3">
    <location>
        <begin position="264"/>
        <end position="437"/>
    </location>
</feature>
<dbReference type="GO" id="GO:0032481">
    <property type="term" value="P:positive regulation of type I interferon production"/>
    <property type="evidence" value="ECO:0007669"/>
    <property type="project" value="TreeGrafter"/>
</dbReference>
<name>A0A6P7PHV8_BETSP</name>
<dbReference type="Pfam" id="PF03281">
    <property type="entry name" value="Mab-21"/>
    <property type="match status" value="1"/>
</dbReference>
<feature type="region of interest" description="Disordered" evidence="2">
    <location>
        <begin position="1"/>
        <end position="172"/>
    </location>
</feature>
<dbReference type="FunCoup" id="A0A6P7PHV8">
    <property type="interactions" value="431"/>
</dbReference>
<dbReference type="PANTHER" id="PTHR10656">
    <property type="entry name" value="CELL FATE DETERMINING PROTEIN MAB21-RELATED"/>
    <property type="match status" value="1"/>
</dbReference>
<sequence>MTGRGRPRKAQSPENKCSKSKTKEKGIQPVTVPRHQAEEKCKTKPKKDEELKDSKQKEMTRSKEKNPPKKTTAKSLTDINKLQQTPDGSKKASACWRAAEEMQSKTLLGTAKDPVQTPKAKTSGDVTKSPECAQRKETKKDSIKSTRTCNEKIKPTEDTTHLQPETQERRDSGAAVDLVLNKTLEKLKIKTKDRSNAAEAINAIKKKIITHLKKNSQFFKDVEEPLGTGSYYEHLKVSLFSPGQKNIIELLTRVSHCIVCFGKQISNPDEFDVMVPICVDRAMVKPFPKNDAFYSVSLKRGSPLLKFQEDDILSADKMLVEFREEVKKCIKPLEEWTLTKKKKGCPAVTLTTNVHAVTISLDFVLCLMVQSSWPDFTKEGLKIEAWLGSKVKQDYKRKPYYLVPKYEGKGTDAWNGVLTKDAWRVSFSHIEKAILNNHGKQKTCCEKDGERCCRKNCLKLLKHLLSLLKETDSTLDKFCSYHVKTTLLHACCSRTEDSDWSVASLSHCFNLLLENFITYLEEGHLPNFFIPSQNLFSGIDQKKRNTLASRIREERDNCFSIFK</sequence>
<dbReference type="GO" id="GO:0002230">
    <property type="term" value="P:positive regulation of defense response to virus by host"/>
    <property type="evidence" value="ECO:0007669"/>
    <property type="project" value="TreeGrafter"/>
</dbReference>
<feature type="domain" description="Mab-21-like HhH/H2TH-like" evidence="4">
    <location>
        <begin position="453"/>
        <end position="552"/>
    </location>
</feature>
<dbReference type="GO" id="GO:0038001">
    <property type="term" value="P:paracrine signaling"/>
    <property type="evidence" value="ECO:0007669"/>
    <property type="project" value="TreeGrafter"/>
</dbReference>
<evidence type="ECO:0000256" key="1">
    <source>
        <dbReference type="ARBA" id="ARBA00008307"/>
    </source>
</evidence>
<dbReference type="SMART" id="SM01265">
    <property type="entry name" value="Mab-21"/>
    <property type="match status" value="1"/>
</dbReference>
<dbReference type="InterPro" id="IPR046903">
    <property type="entry name" value="Mab-21-like_nuc_Trfase"/>
</dbReference>
<dbReference type="Gene3D" id="1.10.1410.40">
    <property type="match status" value="1"/>
</dbReference>